<evidence type="ECO:0000313" key="2">
    <source>
        <dbReference type="Proteomes" id="UP000252519"/>
    </source>
</evidence>
<dbReference type="Proteomes" id="UP000252519">
    <property type="component" value="Unassembled WGS sequence"/>
</dbReference>
<dbReference type="OrthoDB" id="10459917at2759"/>
<comment type="caution">
    <text evidence="1">The sequence shown here is derived from an EMBL/GenBank/DDBJ whole genome shotgun (WGS) entry which is preliminary data.</text>
</comment>
<name>A0A368FSA8_ANCCA</name>
<accession>A0A368FSA8</accession>
<proteinExistence type="predicted"/>
<sequence length="80" mass="9044">MSPAQVVCLLPRSLEDPNDEQVLQGCPENKNTAFSDWGHRAFLYAVIVKTAGYGFKLHKERTSIGCSYERKSKKAYCFTL</sequence>
<reference evidence="1 2" key="1">
    <citation type="submission" date="2014-10" db="EMBL/GenBank/DDBJ databases">
        <title>Draft genome of the hookworm Ancylostoma caninum.</title>
        <authorList>
            <person name="Mitreva M."/>
        </authorList>
    </citation>
    <scope>NUCLEOTIDE SEQUENCE [LARGE SCALE GENOMIC DNA]</scope>
    <source>
        <strain evidence="1 2">Baltimore</strain>
    </source>
</reference>
<dbReference type="AlphaFoldDB" id="A0A368FSA8"/>
<protein>
    <submittedName>
        <fullName evidence="1">Uncharacterized protein</fullName>
    </submittedName>
</protein>
<evidence type="ECO:0000313" key="1">
    <source>
        <dbReference type="EMBL" id="RCN34378.1"/>
    </source>
</evidence>
<keyword evidence="2" id="KW-1185">Reference proteome</keyword>
<gene>
    <name evidence="1" type="ORF">ANCCAN_19780</name>
</gene>
<organism evidence="1 2">
    <name type="scientific">Ancylostoma caninum</name>
    <name type="common">Dog hookworm</name>
    <dbReference type="NCBI Taxonomy" id="29170"/>
    <lineage>
        <taxon>Eukaryota</taxon>
        <taxon>Metazoa</taxon>
        <taxon>Ecdysozoa</taxon>
        <taxon>Nematoda</taxon>
        <taxon>Chromadorea</taxon>
        <taxon>Rhabditida</taxon>
        <taxon>Rhabditina</taxon>
        <taxon>Rhabditomorpha</taxon>
        <taxon>Strongyloidea</taxon>
        <taxon>Ancylostomatidae</taxon>
        <taxon>Ancylostomatinae</taxon>
        <taxon>Ancylostoma</taxon>
    </lineage>
</organism>
<dbReference type="EMBL" id="JOJR01000789">
    <property type="protein sequence ID" value="RCN34378.1"/>
    <property type="molecule type" value="Genomic_DNA"/>
</dbReference>